<dbReference type="InterPro" id="IPR036380">
    <property type="entry name" value="Isochorismatase-like_sf"/>
</dbReference>
<dbReference type="PANTHER" id="PTHR11080:SF2">
    <property type="entry name" value="LD05707P"/>
    <property type="match status" value="1"/>
</dbReference>
<dbReference type="AlphaFoldDB" id="A0A1G6UZQ1"/>
<organism evidence="10 11">
    <name type="scientific">Algoriphagus faecimaris</name>
    <dbReference type="NCBI Taxonomy" id="686796"/>
    <lineage>
        <taxon>Bacteria</taxon>
        <taxon>Pseudomonadati</taxon>
        <taxon>Bacteroidota</taxon>
        <taxon>Cytophagia</taxon>
        <taxon>Cytophagales</taxon>
        <taxon>Cyclobacteriaceae</taxon>
        <taxon>Algoriphagus</taxon>
    </lineage>
</organism>
<dbReference type="Pfam" id="PF00857">
    <property type="entry name" value="Isochorismatase"/>
    <property type="match status" value="1"/>
</dbReference>
<dbReference type="SUPFAM" id="SSF52499">
    <property type="entry name" value="Isochorismatase-like hydrolases"/>
    <property type="match status" value="1"/>
</dbReference>
<evidence type="ECO:0000256" key="1">
    <source>
        <dbReference type="ARBA" id="ARBA00006336"/>
    </source>
</evidence>
<dbReference type="RefSeq" id="WP_240507835.1">
    <property type="nucleotide sequence ID" value="NZ_FNAC01000031.1"/>
</dbReference>
<evidence type="ECO:0000256" key="7">
    <source>
        <dbReference type="ARBA" id="ARBA00043224"/>
    </source>
</evidence>
<dbReference type="GO" id="GO:0008936">
    <property type="term" value="F:nicotinamidase activity"/>
    <property type="evidence" value="ECO:0007669"/>
    <property type="project" value="UniProtKB-EC"/>
</dbReference>
<keyword evidence="4" id="KW-0378">Hydrolase</keyword>
<dbReference type="NCBIfam" id="NF008623">
    <property type="entry name" value="PRK11609.1"/>
    <property type="match status" value="1"/>
</dbReference>
<name>A0A1G6UZQ1_9BACT</name>
<protein>
    <recommendedName>
        <fullName evidence="8">Nicotinamidase</fullName>
        <ecNumber evidence="6">3.5.1.19</ecNumber>
    </recommendedName>
    <alternativeName>
        <fullName evidence="7">Nicotinamide deamidase</fullName>
    </alternativeName>
</protein>
<evidence type="ECO:0000256" key="5">
    <source>
        <dbReference type="ARBA" id="ARBA00037900"/>
    </source>
</evidence>
<evidence type="ECO:0000256" key="8">
    <source>
        <dbReference type="ARBA" id="ARBA00072277"/>
    </source>
</evidence>
<dbReference type="CDD" id="cd01011">
    <property type="entry name" value="nicotinamidase"/>
    <property type="match status" value="1"/>
</dbReference>
<evidence type="ECO:0000313" key="10">
    <source>
        <dbReference type="EMBL" id="SDD46147.1"/>
    </source>
</evidence>
<dbReference type="InterPro" id="IPR052347">
    <property type="entry name" value="Isochorismatase_Nicotinamidase"/>
</dbReference>
<comment type="pathway">
    <text evidence="5">Cofactor biosynthesis; nicotinate biosynthesis; nicotinate from nicotinamide: step 1/1.</text>
</comment>
<evidence type="ECO:0000256" key="2">
    <source>
        <dbReference type="ARBA" id="ARBA00022642"/>
    </source>
</evidence>
<comment type="similarity">
    <text evidence="1">Belongs to the isochorismatase family.</text>
</comment>
<dbReference type="Proteomes" id="UP000199060">
    <property type="component" value="Unassembled WGS sequence"/>
</dbReference>
<dbReference type="InterPro" id="IPR000868">
    <property type="entry name" value="Isochorismatase-like_dom"/>
</dbReference>
<reference evidence="11" key="1">
    <citation type="submission" date="2016-10" db="EMBL/GenBank/DDBJ databases">
        <authorList>
            <person name="Varghese N."/>
            <person name="Submissions S."/>
        </authorList>
    </citation>
    <scope>NUCLEOTIDE SEQUENCE [LARGE SCALE GENOMIC DNA]</scope>
    <source>
        <strain evidence="11">DSM 23095</strain>
    </source>
</reference>
<evidence type="ECO:0000256" key="4">
    <source>
        <dbReference type="ARBA" id="ARBA00022801"/>
    </source>
</evidence>
<dbReference type="Gene3D" id="3.40.50.850">
    <property type="entry name" value="Isochorismatase-like"/>
    <property type="match status" value="1"/>
</dbReference>
<dbReference type="FunFam" id="3.40.50.850:FF:000006">
    <property type="entry name" value="Bifunctional pyrazinamidase/nicotinamidase"/>
    <property type="match status" value="1"/>
</dbReference>
<dbReference type="GO" id="GO:0019363">
    <property type="term" value="P:pyridine nucleotide biosynthetic process"/>
    <property type="evidence" value="ECO:0007669"/>
    <property type="project" value="UniProtKB-KW"/>
</dbReference>
<dbReference type="EMBL" id="FNAC01000031">
    <property type="protein sequence ID" value="SDD46147.1"/>
    <property type="molecule type" value="Genomic_DNA"/>
</dbReference>
<dbReference type="STRING" id="686796.SAMN04488104_103118"/>
<evidence type="ECO:0000259" key="9">
    <source>
        <dbReference type="Pfam" id="PF00857"/>
    </source>
</evidence>
<dbReference type="EC" id="3.5.1.19" evidence="6"/>
<keyword evidence="2" id="KW-0662">Pyridine nucleotide biosynthesis</keyword>
<feature type="domain" description="Isochorismatase-like" evidence="9">
    <location>
        <begin position="8"/>
        <end position="207"/>
    </location>
</feature>
<gene>
    <name evidence="10" type="ORF">SAMN04488104_103118</name>
</gene>
<keyword evidence="11" id="KW-1185">Reference proteome</keyword>
<sequence length="209" mass="22925">MKKMNSNSALIIVDVQYDFLPGGALAVHQGDEIIPVINMLQAEFDLILATQDWHPADHKSFAANHEGKNVGDFIQLEGLKQILWPVHCVQDSEGAKFHKDLDQSRWAGIFQKGKNPKVDSYSGFFDNARRGDTGLGDFLKSKGIEKVYVCGLAQDYCVKFTALDAISLGFDTFLIADATRPVNLNPSDGDQALVDLKSAGVKVILSTQI</sequence>
<evidence type="ECO:0000256" key="3">
    <source>
        <dbReference type="ARBA" id="ARBA00022723"/>
    </source>
</evidence>
<dbReference type="GO" id="GO:0046872">
    <property type="term" value="F:metal ion binding"/>
    <property type="evidence" value="ECO:0007669"/>
    <property type="project" value="UniProtKB-KW"/>
</dbReference>
<evidence type="ECO:0000256" key="6">
    <source>
        <dbReference type="ARBA" id="ARBA00039017"/>
    </source>
</evidence>
<proteinExistence type="inferred from homology"/>
<dbReference type="PANTHER" id="PTHR11080">
    <property type="entry name" value="PYRAZINAMIDASE/NICOTINAMIDASE"/>
    <property type="match status" value="1"/>
</dbReference>
<evidence type="ECO:0000313" key="11">
    <source>
        <dbReference type="Proteomes" id="UP000199060"/>
    </source>
</evidence>
<accession>A0A1G6UZQ1</accession>
<keyword evidence="3" id="KW-0479">Metal-binding</keyword>